<dbReference type="PANTHER" id="PTHR22663:SF17">
    <property type="entry name" value="RING FINGER PROTEIN NARYA-RELATED"/>
    <property type="match status" value="1"/>
</dbReference>
<dbReference type="OrthoDB" id="2535391at2759"/>
<dbReference type="InterPro" id="IPR001841">
    <property type="entry name" value="Znf_RING"/>
</dbReference>
<evidence type="ECO:0000313" key="10">
    <source>
        <dbReference type="Proteomes" id="UP000242875"/>
    </source>
</evidence>
<feature type="compositionally biased region" description="Polar residues" evidence="7">
    <location>
        <begin position="215"/>
        <end position="248"/>
    </location>
</feature>
<evidence type="ECO:0000256" key="5">
    <source>
        <dbReference type="PROSITE-ProRule" id="PRU00175"/>
    </source>
</evidence>
<dbReference type="SUPFAM" id="SSF57850">
    <property type="entry name" value="RING/U-box"/>
    <property type="match status" value="1"/>
</dbReference>
<keyword evidence="1" id="KW-0479">Metal-binding</keyword>
<accession>A0A261Y025</accession>
<comment type="caution">
    <text evidence="9">The sequence shown here is derived from an EMBL/GenBank/DDBJ whole genome shotgun (WGS) entry which is preliminary data.</text>
</comment>
<dbReference type="Gene3D" id="3.30.40.10">
    <property type="entry name" value="Zinc/RING finger domain, C3HC4 (zinc finger)"/>
    <property type="match status" value="1"/>
</dbReference>
<dbReference type="AlphaFoldDB" id="A0A261Y025"/>
<evidence type="ECO:0000256" key="2">
    <source>
        <dbReference type="ARBA" id="ARBA00022771"/>
    </source>
</evidence>
<keyword evidence="10" id="KW-1185">Reference proteome</keyword>
<feature type="region of interest" description="Disordered" evidence="7">
    <location>
        <begin position="184"/>
        <end position="253"/>
    </location>
</feature>
<feature type="compositionally biased region" description="Basic and acidic residues" evidence="7">
    <location>
        <begin position="184"/>
        <end position="196"/>
    </location>
</feature>
<dbReference type="Pfam" id="PF14634">
    <property type="entry name" value="zf-RING_5"/>
    <property type="match status" value="1"/>
</dbReference>
<evidence type="ECO:0000256" key="6">
    <source>
        <dbReference type="SAM" id="Coils"/>
    </source>
</evidence>
<dbReference type="GO" id="GO:0000795">
    <property type="term" value="C:synaptonemal complex"/>
    <property type="evidence" value="ECO:0007669"/>
    <property type="project" value="InterPro"/>
</dbReference>
<feature type="domain" description="RING-type" evidence="8">
    <location>
        <begin position="26"/>
        <end position="71"/>
    </location>
</feature>
<evidence type="ECO:0000256" key="3">
    <source>
        <dbReference type="ARBA" id="ARBA00022833"/>
    </source>
</evidence>
<dbReference type="GO" id="GO:0007131">
    <property type="term" value="P:reciprocal meiotic recombination"/>
    <property type="evidence" value="ECO:0007669"/>
    <property type="project" value="InterPro"/>
</dbReference>
<reference evidence="9 10" key="1">
    <citation type="journal article" date="2017" name="Mycologia">
        <title>Bifiguratus adelaidae, gen. et sp. nov., a new member of Mucoromycotina in endophytic and soil-dwelling habitats.</title>
        <authorList>
            <person name="Torres-Cruz T.J."/>
            <person name="Billingsley Tobias T.L."/>
            <person name="Almatruk M."/>
            <person name="Hesse C."/>
            <person name="Kuske C.R."/>
            <person name="Desiro A."/>
            <person name="Benucci G.M."/>
            <person name="Bonito G."/>
            <person name="Stajich J.E."/>
            <person name="Dunlap C."/>
            <person name="Arnold A.E."/>
            <person name="Porras-Alfaro A."/>
        </authorList>
    </citation>
    <scope>NUCLEOTIDE SEQUENCE [LARGE SCALE GENOMIC DNA]</scope>
    <source>
        <strain evidence="9 10">AZ0501</strain>
    </source>
</reference>
<dbReference type="GO" id="GO:0016925">
    <property type="term" value="P:protein sumoylation"/>
    <property type="evidence" value="ECO:0007669"/>
    <property type="project" value="TreeGrafter"/>
</dbReference>
<sequence length="373" mass="42100">MSDGLAGVARSLADDQNVPDIEFLHCSACFVLAEEYEGCLHMTECGHVICQECLGLRLMDRIKKAVCPLCKTTVAVIAISDQLPPDVKSYMESGQRHLERFVEIYKFQNANQKQLLRYLKQKVAKQRMVLETVKQHVQKSKDYLLHVEKDILNPSSKLLHRIIRQLREENKKLRKQLGSISEAGDRLHFQTPRSDRFSFSNKNDPVSPLALKAQRMQSSKGRNGQQSEVFGNPSTQKTSSRVSLNSSRPGRVPMRAVPAMPLREVQSAIPNASTRFQQAQSLFPAASARSLQIFSPQLDPSSTPLQSGSDDPEVDLVPHYTPHPFATPQTSQARIPWSTRQVNAYPPNDPLQHFYTPHAKDQYSHIAHTPYPR</sequence>
<evidence type="ECO:0000256" key="1">
    <source>
        <dbReference type="ARBA" id="ARBA00022723"/>
    </source>
</evidence>
<evidence type="ECO:0000313" key="9">
    <source>
        <dbReference type="EMBL" id="OZJ03969.1"/>
    </source>
</evidence>
<feature type="coiled-coil region" evidence="6">
    <location>
        <begin position="156"/>
        <end position="183"/>
    </location>
</feature>
<keyword evidence="2 5" id="KW-0863">Zinc-finger</keyword>
<dbReference type="PANTHER" id="PTHR22663">
    <property type="entry name" value="RING FINGER PROTEIN NARYA-RELATED"/>
    <property type="match status" value="1"/>
</dbReference>
<keyword evidence="6" id="KW-0175">Coiled coil</keyword>
<evidence type="ECO:0000259" key="8">
    <source>
        <dbReference type="PROSITE" id="PS50089"/>
    </source>
</evidence>
<evidence type="ECO:0000256" key="4">
    <source>
        <dbReference type="ARBA" id="ARBA00023254"/>
    </source>
</evidence>
<organism evidence="9 10">
    <name type="scientific">Bifiguratus adelaidae</name>
    <dbReference type="NCBI Taxonomy" id="1938954"/>
    <lineage>
        <taxon>Eukaryota</taxon>
        <taxon>Fungi</taxon>
        <taxon>Fungi incertae sedis</taxon>
        <taxon>Mucoromycota</taxon>
        <taxon>Mucoromycotina</taxon>
        <taxon>Endogonomycetes</taxon>
        <taxon>Endogonales</taxon>
        <taxon>Endogonales incertae sedis</taxon>
        <taxon>Bifiguratus</taxon>
    </lineage>
</organism>
<dbReference type="EMBL" id="MVBO01000060">
    <property type="protein sequence ID" value="OZJ03969.1"/>
    <property type="molecule type" value="Genomic_DNA"/>
</dbReference>
<dbReference type="InterPro" id="IPR013083">
    <property type="entry name" value="Znf_RING/FYVE/PHD"/>
</dbReference>
<keyword evidence="3" id="KW-0862">Zinc</keyword>
<dbReference type="InterPro" id="IPR017907">
    <property type="entry name" value="Znf_RING_CS"/>
</dbReference>
<name>A0A261Y025_9FUNG</name>
<dbReference type="GO" id="GO:0019789">
    <property type="term" value="F:SUMO transferase activity"/>
    <property type="evidence" value="ECO:0007669"/>
    <property type="project" value="InterPro"/>
</dbReference>
<dbReference type="InterPro" id="IPR042123">
    <property type="entry name" value="Zip3/RNF212-like"/>
</dbReference>
<dbReference type="Proteomes" id="UP000242875">
    <property type="component" value="Unassembled WGS sequence"/>
</dbReference>
<protein>
    <recommendedName>
        <fullName evidence="8">RING-type domain-containing protein</fullName>
    </recommendedName>
</protein>
<dbReference type="PROSITE" id="PS00518">
    <property type="entry name" value="ZF_RING_1"/>
    <property type="match status" value="1"/>
</dbReference>
<dbReference type="GO" id="GO:0008270">
    <property type="term" value="F:zinc ion binding"/>
    <property type="evidence" value="ECO:0007669"/>
    <property type="project" value="UniProtKB-KW"/>
</dbReference>
<keyword evidence="4" id="KW-0469">Meiosis</keyword>
<dbReference type="PROSITE" id="PS50089">
    <property type="entry name" value="ZF_RING_2"/>
    <property type="match status" value="1"/>
</dbReference>
<evidence type="ECO:0000256" key="7">
    <source>
        <dbReference type="SAM" id="MobiDB-lite"/>
    </source>
</evidence>
<feature type="region of interest" description="Disordered" evidence="7">
    <location>
        <begin position="348"/>
        <end position="373"/>
    </location>
</feature>
<dbReference type="GO" id="GO:0007129">
    <property type="term" value="P:homologous chromosome pairing at meiosis"/>
    <property type="evidence" value="ECO:0007669"/>
    <property type="project" value="TreeGrafter"/>
</dbReference>
<proteinExistence type="predicted"/>
<gene>
    <name evidence="9" type="ORF">BZG36_03238</name>
</gene>